<dbReference type="InterPro" id="IPR012338">
    <property type="entry name" value="Beta-lactam/transpept-like"/>
</dbReference>
<reference evidence="20 21" key="1">
    <citation type="journal article" date="2015" name="Nature">
        <title>rRNA introns, odd ribosomes, and small enigmatic genomes across a large radiation of phyla.</title>
        <authorList>
            <person name="Brown C.T."/>
            <person name="Hug L.A."/>
            <person name="Thomas B.C."/>
            <person name="Sharon I."/>
            <person name="Castelle C.J."/>
            <person name="Singh A."/>
            <person name="Wilkins M.J."/>
            <person name="Williams K.H."/>
            <person name="Banfield J.F."/>
        </authorList>
    </citation>
    <scope>NUCLEOTIDE SEQUENCE [LARGE SCALE GENOMIC DNA]</scope>
</reference>
<keyword evidence="13" id="KW-0511">Multifunctional enzyme</keyword>
<evidence type="ECO:0000256" key="16">
    <source>
        <dbReference type="ARBA" id="ARBA00049902"/>
    </source>
</evidence>
<evidence type="ECO:0000256" key="17">
    <source>
        <dbReference type="SAM" id="MobiDB-lite"/>
    </source>
</evidence>
<dbReference type="NCBIfam" id="TIGR02074">
    <property type="entry name" value="PBP_1a_fam"/>
    <property type="match status" value="1"/>
</dbReference>
<feature type="domain" description="Glycosyl transferase family 51" evidence="19">
    <location>
        <begin position="78"/>
        <end position="251"/>
    </location>
</feature>
<comment type="similarity">
    <text evidence="3">In the N-terminal section; belongs to the glycosyltransferase 51 family.</text>
</comment>
<comment type="subcellular location">
    <subcellularLocation>
        <location evidence="1">Cell membrane</location>
    </subcellularLocation>
</comment>
<evidence type="ECO:0000256" key="10">
    <source>
        <dbReference type="ARBA" id="ARBA00022960"/>
    </source>
</evidence>
<dbReference type="EMBL" id="LCAB01000003">
    <property type="protein sequence ID" value="KKR83666.1"/>
    <property type="molecule type" value="Genomic_DNA"/>
</dbReference>
<evidence type="ECO:0000256" key="2">
    <source>
        <dbReference type="ARBA" id="ARBA00007090"/>
    </source>
</evidence>
<dbReference type="InterPro" id="IPR050396">
    <property type="entry name" value="Glycosyltr_51/Transpeptidase"/>
</dbReference>
<keyword evidence="9" id="KW-0378">Hydrolase</keyword>
<dbReference type="GO" id="GO:0006508">
    <property type="term" value="P:proteolysis"/>
    <property type="evidence" value="ECO:0007669"/>
    <property type="project" value="UniProtKB-KW"/>
</dbReference>
<evidence type="ECO:0000256" key="5">
    <source>
        <dbReference type="ARBA" id="ARBA00022645"/>
    </source>
</evidence>
<dbReference type="Proteomes" id="UP000034601">
    <property type="component" value="Unassembled WGS sequence"/>
</dbReference>
<evidence type="ECO:0000256" key="3">
    <source>
        <dbReference type="ARBA" id="ARBA00007739"/>
    </source>
</evidence>
<dbReference type="GO" id="GO:0030288">
    <property type="term" value="C:outer membrane-bounded periplasmic space"/>
    <property type="evidence" value="ECO:0007669"/>
    <property type="project" value="TreeGrafter"/>
</dbReference>
<dbReference type="PANTHER" id="PTHR32282:SF11">
    <property type="entry name" value="PENICILLIN-BINDING PROTEIN 1B"/>
    <property type="match status" value="1"/>
</dbReference>
<comment type="similarity">
    <text evidence="2">In the C-terminal section; belongs to the transpeptidase family.</text>
</comment>
<keyword evidence="6" id="KW-0645">Protease</keyword>
<keyword evidence="5" id="KW-0121">Carboxypeptidase</keyword>
<keyword evidence="7" id="KW-0328">Glycosyltransferase</keyword>
<evidence type="ECO:0000256" key="11">
    <source>
        <dbReference type="ARBA" id="ARBA00022984"/>
    </source>
</evidence>
<evidence type="ECO:0000259" key="19">
    <source>
        <dbReference type="Pfam" id="PF00912"/>
    </source>
</evidence>
<keyword evidence="12" id="KW-0472">Membrane</keyword>
<dbReference type="PANTHER" id="PTHR32282">
    <property type="entry name" value="BINDING PROTEIN TRANSPEPTIDASE, PUTATIVE-RELATED"/>
    <property type="match status" value="1"/>
</dbReference>
<dbReference type="InterPro" id="IPR036950">
    <property type="entry name" value="PBP_transglycosylase"/>
</dbReference>
<evidence type="ECO:0000256" key="6">
    <source>
        <dbReference type="ARBA" id="ARBA00022670"/>
    </source>
</evidence>
<evidence type="ECO:0000256" key="4">
    <source>
        <dbReference type="ARBA" id="ARBA00022475"/>
    </source>
</evidence>
<dbReference type="Gene3D" id="3.40.710.10">
    <property type="entry name" value="DD-peptidase/beta-lactamase superfamily"/>
    <property type="match status" value="1"/>
</dbReference>
<dbReference type="GO" id="GO:0008955">
    <property type="term" value="F:peptidoglycan glycosyltransferase activity"/>
    <property type="evidence" value="ECO:0007669"/>
    <property type="project" value="UniProtKB-EC"/>
</dbReference>
<gene>
    <name evidence="20" type="ORF">UU29_C0003G0068</name>
</gene>
<dbReference type="GO" id="GO:0009002">
    <property type="term" value="F:serine-type D-Ala-D-Ala carboxypeptidase activity"/>
    <property type="evidence" value="ECO:0007669"/>
    <property type="project" value="UniProtKB-EC"/>
</dbReference>
<dbReference type="SUPFAM" id="SSF56601">
    <property type="entry name" value="beta-lactamase/transpeptidase-like"/>
    <property type="match status" value="1"/>
</dbReference>
<dbReference type="FunFam" id="1.10.3810.10:FF:000001">
    <property type="entry name" value="Penicillin-binding protein 1A"/>
    <property type="match status" value="1"/>
</dbReference>
<proteinExistence type="inferred from homology"/>
<evidence type="ECO:0000313" key="21">
    <source>
        <dbReference type="Proteomes" id="UP000034601"/>
    </source>
</evidence>
<comment type="catalytic activity">
    <reaction evidence="16">
        <text>[GlcNAc-(1-&gt;4)-Mur2Ac(oyl-L-Ala-gamma-D-Glu-L-Lys-D-Ala-D-Ala)](n)-di-trans,octa-cis-undecaprenyl diphosphate + beta-D-GlcNAc-(1-&gt;4)-Mur2Ac(oyl-L-Ala-gamma-D-Glu-L-Lys-D-Ala-D-Ala)-di-trans,octa-cis-undecaprenyl diphosphate = [GlcNAc-(1-&gt;4)-Mur2Ac(oyl-L-Ala-gamma-D-Glu-L-Lys-D-Ala-D-Ala)](n+1)-di-trans,octa-cis-undecaprenyl diphosphate + di-trans,octa-cis-undecaprenyl diphosphate + H(+)</text>
        <dbReference type="Rhea" id="RHEA:23708"/>
        <dbReference type="Rhea" id="RHEA-COMP:9602"/>
        <dbReference type="Rhea" id="RHEA-COMP:9603"/>
        <dbReference type="ChEBI" id="CHEBI:15378"/>
        <dbReference type="ChEBI" id="CHEBI:58405"/>
        <dbReference type="ChEBI" id="CHEBI:60033"/>
        <dbReference type="ChEBI" id="CHEBI:78435"/>
        <dbReference type="EC" id="2.4.99.28"/>
    </reaction>
</comment>
<accession>A0A0G0U8V2</accession>
<keyword evidence="10" id="KW-0133">Cell shape</keyword>
<protein>
    <submittedName>
        <fullName evidence="20">Penicillin-binding protein, 1A family, nonfunctional</fullName>
    </submittedName>
</protein>
<dbReference type="Gene3D" id="1.10.3810.10">
    <property type="entry name" value="Biosynthetic peptidoglycan transglycosylase-like"/>
    <property type="match status" value="1"/>
</dbReference>
<dbReference type="SUPFAM" id="SSF53955">
    <property type="entry name" value="Lysozyme-like"/>
    <property type="match status" value="1"/>
</dbReference>
<feature type="domain" description="Penicillin-binding protein transpeptidase" evidence="18">
    <location>
        <begin position="342"/>
        <end position="613"/>
    </location>
</feature>
<comment type="catalytic activity">
    <reaction evidence="15">
        <text>Preferential cleavage: (Ac)2-L-Lys-D-Ala-|-D-Ala. Also transpeptidation of peptidyl-alanyl moieties that are N-acyl substituents of D-alanine.</text>
        <dbReference type="EC" id="3.4.16.4"/>
    </reaction>
</comment>
<feature type="region of interest" description="Disordered" evidence="17">
    <location>
        <begin position="652"/>
        <end position="671"/>
    </location>
</feature>
<dbReference type="GO" id="GO:0071555">
    <property type="term" value="P:cell wall organization"/>
    <property type="evidence" value="ECO:0007669"/>
    <property type="project" value="UniProtKB-KW"/>
</dbReference>
<name>A0A0G0U8V2_9BACT</name>
<dbReference type="Pfam" id="PF00912">
    <property type="entry name" value="Transgly"/>
    <property type="match status" value="1"/>
</dbReference>
<dbReference type="GO" id="GO:0009252">
    <property type="term" value="P:peptidoglycan biosynthetic process"/>
    <property type="evidence" value="ECO:0007669"/>
    <property type="project" value="UniProtKB-KW"/>
</dbReference>
<evidence type="ECO:0000256" key="9">
    <source>
        <dbReference type="ARBA" id="ARBA00022801"/>
    </source>
</evidence>
<evidence type="ECO:0000256" key="8">
    <source>
        <dbReference type="ARBA" id="ARBA00022679"/>
    </source>
</evidence>
<evidence type="ECO:0000256" key="13">
    <source>
        <dbReference type="ARBA" id="ARBA00023268"/>
    </source>
</evidence>
<keyword evidence="14" id="KW-0961">Cell wall biogenesis/degradation</keyword>
<evidence type="ECO:0000256" key="15">
    <source>
        <dbReference type="ARBA" id="ARBA00034000"/>
    </source>
</evidence>
<evidence type="ECO:0000313" key="20">
    <source>
        <dbReference type="EMBL" id="KKR83666.1"/>
    </source>
</evidence>
<dbReference type="InterPro" id="IPR023346">
    <property type="entry name" value="Lysozyme-like_dom_sf"/>
</dbReference>
<evidence type="ECO:0000256" key="14">
    <source>
        <dbReference type="ARBA" id="ARBA00023316"/>
    </source>
</evidence>
<evidence type="ECO:0000259" key="18">
    <source>
        <dbReference type="Pfam" id="PF00905"/>
    </source>
</evidence>
<feature type="compositionally biased region" description="Low complexity" evidence="17">
    <location>
        <begin position="653"/>
        <end position="663"/>
    </location>
</feature>
<sequence>MKLSLNSPPKNKKQSKRKNSRLNLKRKFLAIFLALTLFLSLVPIITYATYIPDLDSKEEIMNKSSTGVVLFDRNNQPFFTFYQGRERQAVPLDEISPYLQMATVASEDKEFYSHYGFSPKAIVRALITDIKRGNFASGGSTITQQLVKNALLSPDKSITRKIQEILLAQELERRYNKNEILEMYLNSVYFGEGAFGVEEAAGRYFDKKSPDLNLAEAALLVGLLPAPSKLSPLSNDLTEIKKRQELILQKMMEQKMISDEDRLKAEKETLKFKPKANDLNTTGVHFAIMVKDELIAHYGEDKVSRSGFKVKTTLDLNFQTQAEQVVKQQLKILAPNNVSNAAIVVEDPKTGEIKALVGSKDWGAEGFGKVNVAVMPRQPGSSFKPIVYAAALEEKVITPATILWDQPTTFATNYRPKNYDGKFRGPVTARRALANSLNVPSVEVLSKLGVSSAVEMAQRVGITTIEDPQRYGLSLVLGAGEVKLLDITNAYATFANMGLKNDPSFILEIKDKYDQVIYTHQAKPKKVLNSEVAFLISSILSDSGARAEIFGTVLNISRKVAVKTGTSESYRDSLTIGYTPSLAIGVWVGNNDGRPMNSVAGSLGAAPIWKQLMEKFLQGTPKEQFIQPEGIVTYTCRREYFIKGTEPTAGCASSTPSPTVTISPTPPQEGKKSALNQPFLLLLGRNFNLTKAAFLCYDDYAQQDHVPAGTWQGKVDGSLSEEPNLLGTFENLGNIFLHRWCTTG</sequence>
<dbReference type="GO" id="GO:0008658">
    <property type="term" value="F:penicillin binding"/>
    <property type="evidence" value="ECO:0007669"/>
    <property type="project" value="InterPro"/>
</dbReference>
<dbReference type="InterPro" id="IPR001264">
    <property type="entry name" value="Glyco_trans_51"/>
</dbReference>
<dbReference type="AlphaFoldDB" id="A0A0G0U8V2"/>
<evidence type="ECO:0000256" key="7">
    <source>
        <dbReference type="ARBA" id="ARBA00022676"/>
    </source>
</evidence>
<evidence type="ECO:0000256" key="1">
    <source>
        <dbReference type="ARBA" id="ARBA00004236"/>
    </source>
</evidence>
<dbReference type="GO" id="GO:0008360">
    <property type="term" value="P:regulation of cell shape"/>
    <property type="evidence" value="ECO:0007669"/>
    <property type="project" value="UniProtKB-KW"/>
</dbReference>
<comment type="caution">
    <text evidence="20">The sequence shown here is derived from an EMBL/GenBank/DDBJ whole genome shotgun (WGS) entry which is preliminary data.</text>
</comment>
<dbReference type="Pfam" id="PF00905">
    <property type="entry name" value="Transpeptidase"/>
    <property type="match status" value="1"/>
</dbReference>
<dbReference type="PATRIC" id="fig|1618424.3.peg.215"/>
<organism evidence="20 21">
    <name type="scientific">Candidatus Daviesbacteria bacterium GW2011_GWA2_40_9</name>
    <dbReference type="NCBI Taxonomy" id="1618424"/>
    <lineage>
        <taxon>Bacteria</taxon>
        <taxon>Candidatus Daviesiibacteriota</taxon>
    </lineage>
</organism>
<keyword evidence="8" id="KW-0808">Transferase</keyword>
<keyword evidence="11" id="KW-0573">Peptidoglycan synthesis</keyword>
<keyword evidence="4" id="KW-1003">Cell membrane</keyword>
<evidence type="ECO:0000256" key="12">
    <source>
        <dbReference type="ARBA" id="ARBA00023136"/>
    </source>
</evidence>
<dbReference type="InterPro" id="IPR001460">
    <property type="entry name" value="PCN-bd_Tpept"/>
</dbReference>
<dbReference type="GO" id="GO:0005886">
    <property type="term" value="C:plasma membrane"/>
    <property type="evidence" value="ECO:0007669"/>
    <property type="project" value="UniProtKB-SubCell"/>
</dbReference>